<evidence type="ECO:0000313" key="3">
    <source>
        <dbReference type="EMBL" id="CAB4179787.1"/>
    </source>
</evidence>
<organism evidence="3">
    <name type="scientific">uncultured Caudovirales phage</name>
    <dbReference type="NCBI Taxonomy" id="2100421"/>
    <lineage>
        <taxon>Viruses</taxon>
        <taxon>Duplodnaviria</taxon>
        <taxon>Heunggongvirae</taxon>
        <taxon>Uroviricota</taxon>
        <taxon>Caudoviricetes</taxon>
        <taxon>Peduoviridae</taxon>
        <taxon>Maltschvirus</taxon>
        <taxon>Maltschvirus maltsch</taxon>
    </lineage>
</organism>
<reference evidence="3" key="1">
    <citation type="submission" date="2020-05" db="EMBL/GenBank/DDBJ databases">
        <authorList>
            <person name="Chiriac C."/>
            <person name="Salcher M."/>
            <person name="Ghai R."/>
            <person name="Kavagutti S V."/>
        </authorList>
    </citation>
    <scope>NUCLEOTIDE SEQUENCE</scope>
</reference>
<dbReference type="EMBL" id="LR796920">
    <property type="protein sequence ID" value="CAB4174556.1"/>
    <property type="molecule type" value="Genomic_DNA"/>
</dbReference>
<feature type="compositionally biased region" description="Basic and acidic residues" evidence="1">
    <location>
        <begin position="20"/>
        <end position="31"/>
    </location>
</feature>
<evidence type="ECO:0000256" key="1">
    <source>
        <dbReference type="SAM" id="MobiDB-lite"/>
    </source>
</evidence>
<accession>A0A6J5QBG4</accession>
<gene>
    <name evidence="3" type="ORF">UFOVP1035_50</name>
    <name evidence="4" type="ORF">UFOVP1181_9</name>
    <name evidence="2" type="ORF">UFOVP965_54</name>
</gene>
<dbReference type="EMBL" id="LR796984">
    <property type="protein sequence ID" value="CAB4179787.1"/>
    <property type="molecule type" value="Genomic_DNA"/>
</dbReference>
<evidence type="ECO:0000313" key="2">
    <source>
        <dbReference type="EMBL" id="CAB4174556.1"/>
    </source>
</evidence>
<protein>
    <submittedName>
        <fullName evidence="3">Uncharacterized protein</fullName>
    </submittedName>
</protein>
<proteinExistence type="predicted"/>
<dbReference type="EMBL" id="LR797127">
    <property type="protein sequence ID" value="CAB4188314.1"/>
    <property type="molecule type" value="Genomic_DNA"/>
</dbReference>
<feature type="region of interest" description="Disordered" evidence="1">
    <location>
        <begin position="1"/>
        <end position="31"/>
    </location>
</feature>
<sequence length="216" mass="23854">MSIQKEYVASTGDEFSQEQLEARPEATASKVEEGWDAADKASAYPMDFKFIDGEIQIVKFLDPNGPFAVYKQHFLSQITVGKRSFVSLGANDPLCVKLGSKPEEKKAFTIANLSIPGAPQRQILTASPRLYKSLHAAHFSPSGPLTKGYWALSRTGKMQSTVYPCNPVKARDLTEDWGIQDVEAIEAAIAEMVPFDRSLIKEPTWEELEAIADSLL</sequence>
<name>A0A6J5QBG4_9CAUD</name>
<evidence type="ECO:0000313" key="4">
    <source>
        <dbReference type="EMBL" id="CAB4188314.1"/>
    </source>
</evidence>